<dbReference type="Proteomes" id="UP000008634">
    <property type="component" value="Chromosome"/>
</dbReference>
<dbReference type="KEGG" id="cao:Celal_1579"/>
<protein>
    <submittedName>
        <fullName evidence="2">Glycosyl transferase group 1</fullName>
    </submittedName>
</protein>
<dbReference type="EMBL" id="CP002453">
    <property type="protein sequence ID" value="ADV48890.1"/>
    <property type="molecule type" value="Genomic_DNA"/>
</dbReference>
<dbReference type="OrthoDB" id="9811239at2"/>
<accession>E6XB34</accession>
<dbReference type="Pfam" id="PF00534">
    <property type="entry name" value="Glycos_transf_1"/>
    <property type="match status" value="1"/>
</dbReference>
<dbReference type="CDD" id="cd03801">
    <property type="entry name" value="GT4_PimA-like"/>
    <property type="match status" value="1"/>
</dbReference>
<dbReference type="PANTHER" id="PTHR12526">
    <property type="entry name" value="GLYCOSYLTRANSFERASE"/>
    <property type="match status" value="1"/>
</dbReference>
<dbReference type="STRING" id="688270.Celal_1579"/>
<dbReference type="SUPFAM" id="SSF53756">
    <property type="entry name" value="UDP-Glycosyltransferase/glycogen phosphorylase"/>
    <property type="match status" value="1"/>
</dbReference>
<feature type="domain" description="Glycosyl transferase family 1" evidence="1">
    <location>
        <begin position="171"/>
        <end position="334"/>
    </location>
</feature>
<name>E6XB34_CELAD</name>
<evidence type="ECO:0000259" key="1">
    <source>
        <dbReference type="Pfam" id="PF00534"/>
    </source>
</evidence>
<sequence length="356" mass="41509">MRNNIYVLHERGTVSHFIGLEYYASTVNADVQFREFSITRFLLKSIFRLDYNLFIKQIKNIIFLISLSFTSKRTVIVGIAPLDWRMVFLRFLLKGHRVFYFTSWSDWSGKYYPKKKLNSCHFIRKTWRKFLEEDITGVFSVTNTGLKSLTKHYKIKVSTSVVYHSYKKLETHAIPTEFSDKIKLIYVGRLVKEKGIKELIELIKKLDPTKFSLTIVGAGELKPLVEKNAKEISNIEYKGFISSKKDLWKLFHAHDVQLLFSRKSDRWEELFGMVIIEAMANGVITISTNHSGPKEIIDHNINGFIIPDDSSLIENTKEILENKLSNLEYLKEQAEIKAVKYSAKNISFKWKSLLNE</sequence>
<dbReference type="eggNOG" id="COG0438">
    <property type="taxonomic scope" value="Bacteria"/>
</dbReference>
<proteinExistence type="predicted"/>
<dbReference type="GO" id="GO:0016757">
    <property type="term" value="F:glycosyltransferase activity"/>
    <property type="evidence" value="ECO:0007669"/>
    <property type="project" value="InterPro"/>
</dbReference>
<dbReference type="PANTHER" id="PTHR12526:SF625">
    <property type="entry name" value="PHOSPHATIDYLINOSITOL GLYCAN-CLASS A"/>
    <property type="match status" value="1"/>
</dbReference>
<evidence type="ECO:0000313" key="3">
    <source>
        <dbReference type="Proteomes" id="UP000008634"/>
    </source>
</evidence>
<gene>
    <name evidence="2" type="ordered locus">Celal_1579</name>
</gene>
<dbReference type="InterPro" id="IPR001296">
    <property type="entry name" value="Glyco_trans_1"/>
</dbReference>
<dbReference type="Gene3D" id="3.40.50.2000">
    <property type="entry name" value="Glycogen Phosphorylase B"/>
    <property type="match status" value="2"/>
</dbReference>
<dbReference type="HOGENOM" id="CLU_777770_0_0_10"/>
<keyword evidence="2" id="KW-0808">Transferase</keyword>
<evidence type="ECO:0000313" key="2">
    <source>
        <dbReference type="EMBL" id="ADV48890.1"/>
    </source>
</evidence>
<keyword evidence="3" id="KW-1185">Reference proteome</keyword>
<reference evidence="2 3" key="1">
    <citation type="journal article" date="2010" name="Stand. Genomic Sci.">
        <title>Complete genome sequence of Cellulophaga algicola type strain (IC166).</title>
        <authorList>
            <person name="Abt B."/>
            <person name="Lu M."/>
            <person name="Misra M."/>
            <person name="Han C."/>
            <person name="Nolan M."/>
            <person name="Lucas S."/>
            <person name="Hammon N."/>
            <person name="Deshpande S."/>
            <person name="Cheng J.F."/>
            <person name="Tapia R."/>
            <person name="Goodwin L."/>
            <person name="Pitluck S."/>
            <person name="Liolios K."/>
            <person name="Pagani I."/>
            <person name="Ivanova N."/>
            <person name="Mavromatis K."/>
            <person name="Ovchinikova G."/>
            <person name="Pati A."/>
            <person name="Chen A."/>
            <person name="Palaniappan K."/>
            <person name="Land M."/>
            <person name="Hauser L."/>
            <person name="Chang Y.J."/>
            <person name="Jeffries C.D."/>
            <person name="Detter J.C."/>
            <person name="Brambilla E."/>
            <person name="Rohde M."/>
            <person name="Tindall B.J."/>
            <person name="Goker M."/>
            <person name="Woyke T."/>
            <person name="Bristow J."/>
            <person name="Eisen J.A."/>
            <person name="Markowitz V."/>
            <person name="Hugenholtz P."/>
            <person name="Kyrpides N.C."/>
            <person name="Klenk H.P."/>
            <person name="Lapidus A."/>
        </authorList>
    </citation>
    <scope>NUCLEOTIDE SEQUENCE [LARGE SCALE GENOMIC DNA]</scope>
    <source>
        <strain evidence="3">DSM 14237 / IC166 / ACAM 630</strain>
    </source>
</reference>
<organism evidence="2 3">
    <name type="scientific">Cellulophaga algicola (strain DSM 14237 / IC166 / ACAM 630)</name>
    <dbReference type="NCBI Taxonomy" id="688270"/>
    <lineage>
        <taxon>Bacteria</taxon>
        <taxon>Pseudomonadati</taxon>
        <taxon>Bacteroidota</taxon>
        <taxon>Flavobacteriia</taxon>
        <taxon>Flavobacteriales</taxon>
        <taxon>Flavobacteriaceae</taxon>
        <taxon>Cellulophaga</taxon>
    </lineage>
</organism>
<dbReference type="AlphaFoldDB" id="E6XB34"/>